<gene>
    <name evidence="2" type="ORF">H3V53_11735</name>
</gene>
<accession>A0ABU8IRD3</accession>
<evidence type="ECO:0000259" key="1">
    <source>
        <dbReference type="Pfam" id="PF13676"/>
    </source>
</evidence>
<evidence type="ECO:0000313" key="3">
    <source>
        <dbReference type="Proteomes" id="UP001386437"/>
    </source>
</evidence>
<dbReference type="RefSeq" id="WP_336598058.1">
    <property type="nucleotide sequence ID" value="NZ_JACFYJ010000015.1"/>
</dbReference>
<keyword evidence="3" id="KW-1185">Reference proteome</keyword>
<dbReference type="InterPro" id="IPR035897">
    <property type="entry name" value="Toll_tir_struct_dom_sf"/>
</dbReference>
<sequence length="165" mass="19005">MPITQNILRRAVQRSPLRKSFSPLPGQKTAFLCHSHVDRDLAEGLQQLLKEEGWSLYIDWQDHSMPPVPDRETARKIQLRISASDWFLYLATENSAGSRWCPWEIGIADGKKDPSRIVVIPTEDDRGRHYGNEYLQLYRHLDPTSLGRLQFFEAGSRQGRGLSFL</sequence>
<protein>
    <submittedName>
        <fullName evidence="2">Toll/interleukin-1 receptor domain-containing protein</fullName>
    </submittedName>
</protein>
<organism evidence="2 3">
    <name type="scientific">Paraburkholderia bengalensis</name>
    <dbReference type="NCBI Taxonomy" id="2747562"/>
    <lineage>
        <taxon>Bacteria</taxon>
        <taxon>Pseudomonadati</taxon>
        <taxon>Pseudomonadota</taxon>
        <taxon>Betaproteobacteria</taxon>
        <taxon>Burkholderiales</taxon>
        <taxon>Burkholderiaceae</taxon>
        <taxon>Paraburkholderia</taxon>
    </lineage>
</organism>
<dbReference type="SUPFAM" id="SSF52200">
    <property type="entry name" value="Toll/Interleukin receptor TIR domain"/>
    <property type="match status" value="1"/>
</dbReference>
<comment type="caution">
    <text evidence="2">The sequence shown here is derived from an EMBL/GenBank/DDBJ whole genome shotgun (WGS) entry which is preliminary data.</text>
</comment>
<reference evidence="2 3" key="1">
    <citation type="journal article" date="2022" name="Arch. Microbiol.">
        <title>Paraburkholderia bengalensis sp. nov. isolated from roots of Oryza sativa, IR64.</title>
        <authorList>
            <person name="Nag P."/>
            <person name="Mondal N."/>
            <person name="Sarkar J."/>
            <person name="Das S."/>
        </authorList>
    </citation>
    <scope>NUCLEOTIDE SEQUENCE [LARGE SCALE GENOMIC DNA]</scope>
    <source>
        <strain evidence="2 3">IR64_4_BI</strain>
    </source>
</reference>
<dbReference type="Proteomes" id="UP001386437">
    <property type="component" value="Unassembled WGS sequence"/>
</dbReference>
<evidence type="ECO:0000313" key="2">
    <source>
        <dbReference type="EMBL" id="MEI5997848.1"/>
    </source>
</evidence>
<dbReference type="Gene3D" id="3.40.50.10140">
    <property type="entry name" value="Toll/interleukin-1 receptor homology (TIR) domain"/>
    <property type="match status" value="1"/>
</dbReference>
<dbReference type="EMBL" id="JACFYJ010000015">
    <property type="protein sequence ID" value="MEI5997848.1"/>
    <property type="molecule type" value="Genomic_DNA"/>
</dbReference>
<dbReference type="InterPro" id="IPR000157">
    <property type="entry name" value="TIR_dom"/>
</dbReference>
<name>A0ABU8IRD3_9BURK</name>
<keyword evidence="2" id="KW-0675">Receptor</keyword>
<dbReference type="Pfam" id="PF13676">
    <property type="entry name" value="TIR_2"/>
    <property type="match status" value="1"/>
</dbReference>
<feature type="domain" description="TIR" evidence="1">
    <location>
        <begin position="31"/>
        <end position="121"/>
    </location>
</feature>
<proteinExistence type="predicted"/>